<dbReference type="AlphaFoldDB" id="A0AAD9PI81"/>
<evidence type="ECO:0000313" key="10">
    <source>
        <dbReference type="Proteomes" id="UP001214638"/>
    </source>
</evidence>
<dbReference type="EMBL" id="JALLKP010000145">
    <property type="protein sequence ID" value="KAK2194355.1"/>
    <property type="molecule type" value="Genomic_DNA"/>
</dbReference>
<dbReference type="EMBL" id="JALLKP010000001">
    <property type="protein sequence ID" value="KAK2198177.1"/>
    <property type="molecule type" value="Genomic_DNA"/>
</dbReference>
<organism evidence="8 10">
    <name type="scientific">Babesia duncani</name>
    <dbReference type="NCBI Taxonomy" id="323732"/>
    <lineage>
        <taxon>Eukaryota</taxon>
        <taxon>Sar</taxon>
        <taxon>Alveolata</taxon>
        <taxon>Apicomplexa</taxon>
        <taxon>Aconoidasida</taxon>
        <taxon>Piroplasmida</taxon>
        <taxon>Babesiidae</taxon>
        <taxon>Babesia</taxon>
    </lineage>
</organism>
<evidence type="ECO:0000313" key="9">
    <source>
        <dbReference type="EMBL" id="KAK2198177.1"/>
    </source>
</evidence>
<name>A0AAD9PI81_9APIC</name>
<dbReference type="InterPro" id="IPR001680">
    <property type="entry name" value="WD40_rpt"/>
</dbReference>
<dbReference type="PANTHER" id="PTHR22842:SF3">
    <property type="entry name" value="WD REPEAT DOMAIN-CONTAINING PROTEIN 83"/>
    <property type="match status" value="1"/>
</dbReference>
<comment type="caution">
    <text evidence="8">The sequence shown here is derived from an EMBL/GenBank/DDBJ whole genome shotgun (WGS) entry which is preliminary data.</text>
</comment>
<dbReference type="CDD" id="cd00200">
    <property type="entry name" value="WD40"/>
    <property type="match status" value="1"/>
</dbReference>
<dbReference type="PROSITE" id="PS50082">
    <property type="entry name" value="WD_REPEATS_2"/>
    <property type="match status" value="2"/>
</dbReference>
<dbReference type="GeneID" id="94335484"/>
<keyword evidence="3 6" id="KW-0853">WD repeat</keyword>
<dbReference type="InterPro" id="IPR019775">
    <property type="entry name" value="WD40_repeat_CS"/>
</dbReference>
<dbReference type="Proteomes" id="UP001214638">
    <property type="component" value="Unassembled WGS sequence"/>
</dbReference>
<gene>
    <name evidence="9" type="ORF">BdWA1_001186</name>
    <name evidence="8" type="ORF">BdWA1_003606</name>
    <name evidence="7" type="ORF">BdWA1_004175</name>
</gene>
<dbReference type="PROSITE" id="PS00678">
    <property type="entry name" value="WD_REPEATS_1"/>
    <property type="match status" value="1"/>
</dbReference>
<evidence type="ECO:0000256" key="6">
    <source>
        <dbReference type="PROSITE-ProRule" id="PRU00221"/>
    </source>
</evidence>
<dbReference type="PANTHER" id="PTHR22842">
    <property type="entry name" value="WD40 REPEAT PROTEIN"/>
    <property type="match status" value="1"/>
</dbReference>
<dbReference type="GO" id="GO:0071013">
    <property type="term" value="C:catalytic step 2 spliceosome"/>
    <property type="evidence" value="ECO:0007669"/>
    <property type="project" value="TreeGrafter"/>
</dbReference>
<keyword evidence="4" id="KW-0677">Repeat</keyword>
<proteinExistence type="inferred from homology"/>
<evidence type="ECO:0000313" key="8">
    <source>
        <dbReference type="EMBL" id="KAK2194927.1"/>
    </source>
</evidence>
<comment type="subcellular location">
    <subcellularLocation>
        <location evidence="1">Cytoplasm</location>
    </subcellularLocation>
</comment>
<evidence type="ECO:0000256" key="3">
    <source>
        <dbReference type="ARBA" id="ARBA00022574"/>
    </source>
</evidence>
<dbReference type="PROSITE" id="PS50294">
    <property type="entry name" value="WD_REPEATS_REGION"/>
    <property type="match status" value="1"/>
</dbReference>
<dbReference type="Pfam" id="PF00400">
    <property type="entry name" value="WD40"/>
    <property type="match status" value="4"/>
</dbReference>
<sequence length="323" mass="35976">MAAPRITLVASLKEHIGCINSVKFDSSGTYCLTAGNDRCVRLWNPRRKLFIKRFFGPHNYQVNDVCLAGDNKSFVSVGLEHAAFYWDTLTGQVVRKFHHDDCVSTCTFVADGTVTCTGSNDRTCKFWDLRSRNPLQTFMEAKDSISCITQDETCVYCASIDGCVRIYDLRKGILKSDNFGVPIVGLYVFRWATDCYVCSGLDGCIRLCQQGEILATFRGHYMDSLRIACTMDPSEKWLWSGSSNGNLYCWDIENPEPQLIHQAHQGAATCLGFSNPQVLNEKLELTKDLHLNLLQAVKTQDSLLVSGGREGALNVYTISSGAD</sequence>
<dbReference type="RefSeq" id="XP_067805019.1">
    <property type="nucleotide sequence ID" value="XM_067946228.1"/>
</dbReference>
<dbReference type="EMBL" id="JALLKP010000023">
    <property type="protein sequence ID" value="KAK2194927.1"/>
    <property type="molecule type" value="Genomic_DNA"/>
</dbReference>
<dbReference type="GO" id="GO:0000398">
    <property type="term" value="P:mRNA splicing, via spliceosome"/>
    <property type="evidence" value="ECO:0007669"/>
    <property type="project" value="TreeGrafter"/>
</dbReference>
<evidence type="ECO:0000256" key="5">
    <source>
        <dbReference type="ARBA" id="ARBA00038145"/>
    </source>
</evidence>
<dbReference type="SUPFAM" id="SSF50978">
    <property type="entry name" value="WD40 repeat-like"/>
    <property type="match status" value="1"/>
</dbReference>
<keyword evidence="2" id="KW-0963">Cytoplasm</keyword>
<dbReference type="InterPro" id="IPR051980">
    <property type="entry name" value="WD_repeat_MORG1"/>
</dbReference>
<evidence type="ECO:0000256" key="4">
    <source>
        <dbReference type="ARBA" id="ARBA00022737"/>
    </source>
</evidence>
<protein>
    <submittedName>
        <fullName evidence="8">Bifunctional WD40 repeat/WD40 repeat</fullName>
    </submittedName>
</protein>
<dbReference type="InterPro" id="IPR036322">
    <property type="entry name" value="WD40_repeat_dom_sf"/>
</dbReference>
<feature type="repeat" description="WD" evidence="6">
    <location>
        <begin position="96"/>
        <end position="137"/>
    </location>
</feature>
<reference evidence="8" key="1">
    <citation type="journal article" date="2023" name="Nat. Microbiol.">
        <title>Babesia duncani multi-omics identifies virulence factors and drug targets.</title>
        <authorList>
            <person name="Singh P."/>
            <person name="Lonardi S."/>
            <person name="Liang Q."/>
            <person name="Vydyam P."/>
            <person name="Khabirova E."/>
            <person name="Fang T."/>
            <person name="Gihaz S."/>
            <person name="Thekkiniath J."/>
            <person name="Munshi M."/>
            <person name="Abel S."/>
            <person name="Ciampossin L."/>
            <person name="Batugedara G."/>
            <person name="Gupta M."/>
            <person name="Lu X.M."/>
            <person name="Lenz T."/>
            <person name="Chakravarty S."/>
            <person name="Cornillot E."/>
            <person name="Hu Y."/>
            <person name="Ma W."/>
            <person name="Gonzalez L.M."/>
            <person name="Sanchez S."/>
            <person name="Estrada K."/>
            <person name="Sanchez-Flores A."/>
            <person name="Montero E."/>
            <person name="Harb O.S."/>
            <person name="Le Roch K.G."/>
            <person name="Mamoun C.B."/>
        </authorList>
    </citation>
    <scope>NUCLEOTIDE SEQUENCE</scope>
    <source>
        <strain evidence="8">WA1</strain>
    </source>
</reference>
<dbReference type="KEGG" id="bdw:94335484"/>
<evidence type="ECO:0000256" key="2">
    <source>
        <dbReference type="ARBA" id="ARBA00022490"/>
    </source>
</evidence>
<dbReference type="InterPro" id="IPR015943">
    <property type="entry name" value="WD40/YVTN_repeat-like_dom_sf"/>
</dbReference>
<keyword evidence="10" id="KW-1185">Reference proteome</keyword>
<feature type="repeat" description="WD" evidence="6">
    <location>
        <begin position="12"/>
        <end position="44"/>
    </location>
</feature>
<evidence type="ECO:0000256" key="1">
    <source>
        <dbReference type="ARBA" id="ARBA00004496"/>
    </source>
</evidence>
<accession>A0AAD9PI81</accession>
<evidence type="ECO:0000313" key="7">
    <source>
        <dbReference type="EMBL" id="KAK2194355.1"/>
    </source>
</evidence>
<dbReference type="GO" id="GO:0005737">
    <property type="term" value="C:cytoplasm"/>
    <property type="evidence" value="ECO:0007669"/>
    <property type="project" value="UniProtKB-SubCell"/>
</dbReference>
<comment type="similarity">
    <text evidence="5">Belongs to the WD repeat MORG1 family.</text>
</comment>
<dbReference type="SMART" id="SM00320">
    <property type="entry name" value="WD40"/>
    <property type="match status" value="6"/>
</dbReference>
<dbReference type="Gene3D" id="2.130.10.10">
    <property type="entry name" value="YVTN repeat-like/Quinoprotein amine dehydrogenase"/>
    <property type="match status" value="2"/>
</dbReference>